<sequence length="106" mass="11950">MYEVAIRHVLISSIYTSIDPHASSRKLSNIAYKCLSDSFLRKSLKFNSSSMECFNENFSEPLSPMAQNFSSSALRVYILGVFEFDVPIDELQIVSVLSDLFLSTNP</sequence>
<organism evidence="1 2">
    <name type="scientific">Bauhinia variegata</name>
    <name type="common">Purple orchid tree</name>
    <name type="synonym">Phanera variegata</name>
    <dbReference type="NCBI Taxonomy" id="167791"/>
    <lineage>
        <taxon>Eukaryota</taxon>
        <taxon>Viridiplantae</taxon>
        <taxon>Streptophyta</taxon>
        <taxon>Embryophyta</taxon>
        <taxon>Tracheophyta</taxon>
        <taxon>Spermatophyta</taxon>
        <taxon>Magnoliopsida</taxon>
        <taxon>eudicotyledons</taxon>
        <taxon>Gunneridae</taxon>
        <taxon>Pentapetalae</taxon>
        <taxon>rosids</taxon>
        <taxon>fabids</taxon>
        <taxon>Fabales</taxon>
        <taxon>Fabaceae</taxon>
        <taxon>Cercidoideae</taxon>
        <taxon>Cercideae</taxon>
        <taxon>Bauhiniinae</taxon>
        <taxon>Bauhinia</taxon>
    </lineage>
</organism>
<proteinExistence type="predicted"/>
<dbReference type="Proteomes" id="UP000828941">
    <property type="component" value="Chromosome 12"/>
</dbReference>
<protein>
    <submittedName>
        <fullName evidence="1">Uncharacterized protein</fullName>
    </submittedName>
</protein>
<evidence type="ECO:0000313" key="1">
    <source>
        <dbReference type="EMBL" id="KAI4305497.1"/>
    </source>
</evidence>
<evidence type="ECO:0000313" key="2">
    <source>
        <dbReference type="Proteomes" id="UP000828941"/>
    </source>
</evidence>
<dbReference type="EMBL" id="CM039437">
    <property type="protein sequence ID" value="KAI4305497.1"/>
    <property type="molecule type" value="Genomic_DNA"/>
</dbReference>
<reference evidence="1 2" key="1">
    <citation type="journal article" date="2022" name="DNA Res.">
        <title>Chromosomal-level genome assembly of the orchid tree Bauhinia variegata (Leguminosae; Cercidoideae) supports the allotetraploid origin hypothesis of Bauhinia.</title>
        <authorList>
            <person name="Zhong Y."/>
            <person name="Chen Y."/>
            <person name="Zheng D."/>
            <person name="Pang J."/>
            <person name="Liu Y."/>
            <person name="Luo S."/>
            <person name="Meng S."/>
            <person name="Qian L."/>
            <person name="Wei D."/>
            <person name="Dai S."/>
            <person name="Zhou R."/>
        </authorList>
    </citation>
    <scope>NUCLEOTIDE SEQUENCE [LARGE SCALE GENOMIC DNA]</scope>
    <source>
        <strain evidence="1">BV-YZ2020</strain>
    </source>
</reference>
<comment type="caution">
    <text evidence="1">The sequence shown here is derived from an EMBL/GenBank/DDBJ whole genome shotgun (WGS) entry which is preliminary data.</text>
</comment>
<name>A0ACB9L7U2_BAUVA</name>
<gene>
    <name evidence="1" type="ORF">L6164_028860</name>
</gene>
<keyword evidence="2" id="KW-1185">Reference proteome</keyword>
<accession>A0ACB9L7U2</accession>